<proteinExistence type="predicted"/>
<comment type="caution">
    <text evidence="1">The sequence shown here is derived from an EMBL/GenBank/DDBJ whole genome shotgun (WGS) entry which is preliminary data.</text>
</comment>
<feature type="non-terminal residue" evidence="1">
    <location>
        <position position="204"/>
    </location>
</feature>
<protein>
    <submittedName>
        <fullName evidence="1">Uncharacterized protein</fullName>
    </submittedName>
</protein>
<dbReference type="Proteomes" id="UP000745577">
    <property type="component" value="Unassembled WGS sequence"/>
</dbReference>
<reference evidence="1" key="2">
    <citation type="journal article" date="2021" name="Microbiome">
        <title>Successional dynamics and alternative stable states in a saline activated sludge microbial community over 9 years.</title>
        <authorList>
            <person name="Wang Y."/>
            <person name="Ye J."/>
            <person name="Ju F."/>
            <person name="Liu L."/>
            <person name="Boyd J.A."/>
            <person name="Deng Y."/>
            <person name="Parks D.H."/>
            <person name="Jiang X."/>
            <person name="Yin X."/>
            <person name="Woodcroft B.J."/>
            <person name="Tyson G.W."/>
            <person name="Hugenholtz P."/>
            <person name="Polz M.F."/>
            <person name="Zhang T."/>
        </authorList>
    </citation>
    <scope>NUCLEOTIDE SEQUENCE</scope>
    <source>
        <strain evidence="1">HKST-UBA15</strain>
    </source>
</reference>
<evidence type="ECO:0000313" key="2">
    <source>
        <dbReference type="Proteomes" id="UP000745577"/>
    </source>
</evidence>
<name>A0A955I8G6_9BACT</name>
<sequence length="204" mass="22971">PWRVTNPNASREEAKAFLPNPILPFSSLTYDQEPFTISQEDLNDDVEKIDVIIDRWGGHKGTKDEKFRINGNSWYNIPDVPTLPSTETHDYYHHDNPRIVINKSDLTTGSNTIEGTTGHTSPSGWGQWGWTSVLIRIYYKENTRDVAKGTVVIPTSFGENPEVKLNIQAGGNVTPAKVDYIGYFEGVDEDGDGYTTDWHEGYFS</sequence>
<evidence type="ECO:0000313" key="1">
    <source>
        <dbReference type="EMBL" id="MCA9380306.1"/>
    </source>
</evidence>
<gene>
    <name evidence="1" type="ORF">KC675_03965</name>
</gene>
<reference evidence="1" key="1">
    <citation type="submission" date="2020-04" db="EMBL/GenBank/DDBJ databases">
        <authorList>
            <person name="Zhang T."/>
        </authorList>
    </citation>
    <scope>NUCLEOTIDE SEQUENCE</scope>
    <source>
        <strain evidence="1">HKST-UBA15</strain>
    </source>
</reference>
<dbReference type="EMBL" id="JAGQLL010000046">
    <property type="protein sequence ID" value="MCA9380306.1"/>
    <property type="molecule type" value="Genomic_DNA"/>
</dbReference>
<dbReference type="AlphaFoldDB" id="A0A955I8G6"/>
<organism evidence="1 2">
    <name type="scientific">Candidatus Dojkabacteria bacterium</name>
    <dbReference type="NCBI Taxonomy" id="2099670"/>
    <lineage>
        <taxon>Bacteria</taxon>
        <taxon>Candidatus Dojkabacteria</taxon>
    </lineage>
</organism>
<accession>A0A955I8G6</accession>
<feature type="non-terminal residue" evidence="1">
    <location>
        <position position="1"/>
    </location>
</feature>